<dbReference type="PANTHER" id="PTHR43364">
    <property type="entry name" value="NADH-SPECIFIC METHYLGLYOXAL REDUCTASE-RELATED"/>
    <property type="match status" value="1"/>
</dbReference>
<gene>
    <name evidence="3" type="ORF">METZ01_LOCUS220946</name>
</gene>
<sequence length="284" mass="31621">TKKVLHQTMEEGINFLDCADTYGAGKSEEFIGQVLGKEHRHEMIIATKVGNGPMGGPPPGPNQKGGTRHHILEQVDLSLKRLDTDYIDLYYMHRWDPDTAIEETMRALDDLVHSGKVRYLGCSNYTAWQMVEAIWTAKAQNLYNYCCVQPEYSLVVRDVEKELVPATKRYGMSLIPFFPLASGFLTGKYSQGEEPPEGTRFAGSPNMGNRYFNDDNWSLLGKLQSFAGERGHSVAELAFSWLLGNPVVPSVIAGATKPEQVTANAQAAGWQLSDNEMAEIREML</sequence>
<dbReference type="GO" id="GO:0016491">
    <property type="term" value="F:oxidoreductase activity"/>
    <property type="evidence" value="ECO:0007669"/>
    <property type="project" value="UniProtKB-KW"/>
</dbReference>
<feature type="domain" description="NADP-dependent oxidoreductase" evidence="2">
    <location>
        <begin position="3"/>
        <end position="283"/>
    </location>
</feature>
<dbReference type="Gene3D" id="3.20.20.100">
    <property type="entry name" value="NADP-dependent oxidoreductase domain"/>
    <property type="match status" value="1"/>
</dbReference>
<reference evidence="3" key="1">
    <citation type="submission" date="2018-05" db="EMBL/GenBank/DDBJ databases">
        <authorList>
            <person name="Lanie J.A."/>
            <person name="Ng W.-L."/>
            <person name="Kazmierczak K.M."/>
            <person name="Andrzejewski T.M."/>
            <person name="Davidsen T.M."/>
            <person name="Wayne K.J."/>
            <person name="Tettelin H."/>
            <person name="Glass J.I."/>
            <person name="Rusch D."/>
            <person name="Podicherti R."/>
            <person name="Tsui H.-C.T."/>
            <person name="Winkler M.E."/>
        </authorList>
    </citation>
    <scope>NUCLEOTIDE SEQUENCE</scope>
</reference>
<dbReference type="InterPro" id="IPR020471">
    <property type="entry name" value="AKR"/>
</dbReference>
<evidence type="ECO:0000259" key="2">
    <source>
        <dbReference type="Pfam" id="PF00248"/>
    </source>
</evidence>
<dbReference type="InterPro" id="IPR036812">
    <property type="entry name" value="NAD(P)_OxRdtase_dom_sf"/>
</dbReference>
<dbReference type="SUPFAM" id="SSF51430">
    <property type="entry name" value="NAD(P)-linked oxidoreductase"/>
    <property type="match status" value="1"/>
</dbReference>
<organism evidence="3">
    <name type="scientific">marine metagenome</name>
    <dbReference type="NCBI Taxonomy" id="408172"/>
    <lineage>
        <taxon>unclassified sequences</taxon>
        <taxon>metagenomes</taxon>
        <taxon>ecological metagenomes</taxon>
    </lineage>
</organism>
<dbReference type="PRINTS" id="PR00069">
    <property type="entry name" value="ALDKETRDTASE"/>
</dbReference>
<dbReference type="FunFam" id="3.20.20.100:FF:000004">
    <property type="entry name" value="Oxidoreductase, aldo/keto reductase"/>
    <property type="match status" value="1"/>
</dbReference>
<protein>
    <recommendedName>
        <fullName evidence="2">NADP-dependent oxidoreductase domain-containing protein</fullName>
    </recommendedName>
</protein>
<dbReference type="InterPro" id="IPR050523">
    <property type="entry name" value="AKR_Detox_Biosynth"/>
</dbReference>
<dbReference type="InterPro" id="IPR023210">
    <property type="entry name" value="NADP_OxRdtase_dom"/>
</dbReference>
<accession>A0A382FZQ0</accession>
<feature type="non-terminal residue" evidence="3">
    <location>
        <position position="1"/>
    </location>
</feature>
<proteinExistence type="predicted"/>
<dbReference type="Pfam" id="PF00248">
    <property type="entry name" value="Aldo_ket_red"/>
    <property type="match status" value="1"/>
</dbReference>
<dbReference type="AlphaFoldDB" id="A0A382FZQ0"/>
<evidence type="ECO:0000256" key="1">
    <source>
        <dbReference type="ARBA" id="ARBA00023002"/>
    </source>
</evidence>
<keyword evidence="1" id="KW-0560">Oxidoreductase</keyword>
<evidence type="ECO:0000313" key="3">
    <source>
        <dbReference type="EMBL" id="SVB68092.1"/>
    </source>
</evidence>
<dbReference type="PANTHER" id="PTHR43364:SF4">
    <property type="entry name" value="NAD(P)-LINKED OXIDOREDUCTASE SUPERFAMILY PROTEIN"/>
    <property type="match status" value="1"/>
</dbReference>
<dbReference type="GO" id="GO:0005829">
    <property type="term" value="C:cytosol"/>
    <property type="evidence" value="ECO:0007669"/>
    <property type="project" value="TreeGrafter"/>
</dbReference>
<name>A0A382FZQ0_9ZZZZ</name>
<dbReference type="EMBL" id="UINC01052593">
    <property type="protein sequence ID" value="SVB68092.1"/>
    <property type="molecule type" value="Genomic_DNA"/>
</dbReference>